<evidence type="ECO:0000313" key="11">
    <source>
        <dbReference type="Proteomes" id="UP000432727"/>
    </source>
</evidence>
<feature type="active site" description="Charge relay system" evidence="6">
    <location>
        <position position="230"/>
    </location>
</feature>
<evidence type="ECO:0000256" key="5">
    <source>
        <dbReference type="ARBA" id="ARBA00022825"/>
    </source>
</evidence>
<dbReference type="PROSITE" id="PS51318">
    <property type="entry name" value="TAT"/>
    <property type="match status" value="1"/>
</dbReference>
<dbReference type="AlphaFoldDB" id="A0A6I4TKK9"/>
<dbReference type="InterPro" id="IPR006311">
    <property type="entry name" value="TAT_signal"/>
</dbReference>
<accession>A0A6I4TKK9</accession>
<dbReference type="Pfam" id="PF02016">
    <property type="entry name" value="Peptidase_S66"/>
    <property type="match status" value="1"/>
</dbReference>
<feature type="domain" description="LD-carboxypeptidase N-terminal" evidence="8">
    <location>
        <begin position="41"/>
        <end position="157"/>
    </location>
</feature>
<evidence type="ECO:0000256" key="2">
    <source>
        <dbReference type="ARBA" id="ARBA00022645"/>
    </source>
</evidence>
<feature type="signal peptide" evidence="7">
    <location>
        <begin position="1"/>
        <end position="25"/>
    </location>
</feature>
<keyword evidence="3" id="KW-0645">Protease</keyword>
<gene>
    <name evidence="10" type="ORF">GRI34_08965</name>
</gene>
<protein>
    <submittedName>
        <fullName evidence="10">LD-carboxypeptidase</fullName>
    </submittedName>
</protein>
<evidence type="ECO:0000256" key="4">
    <source>
        <dbReference type="ARBA" id="ARBA00022801"/>
    </source>
</evidence>
<dbReference type="CDD" id="cd07025">
    <property type="entry name" value="Peptidase_S66"/>
    <property type="match status" value="1"/>
</dbReference>
<proteinExistence type="inferred from homology"/>
<dbReference type="InterPro" id="IPR040921">
    <property type="entry name" value="Peptidase_S66C"/>
</dbReference>
<keyword evidence="4" id="KW-0378">Hydrolase</keyword>
<dbReference type="PANTHER" id="PTHR30237">
    <property type="entry name" value="MURAMOYLTETRAPEPTIDE CARBOXYPEPTIDASE"/>
    <property type="match status" value="1"/>
</dbReference>
<keyword evidence="7" id="KW-0732">Signal</keyword>
<dbReference type="GO" id="GO:0004180">
    <property type="term" value="F:carboxypeptidase activity"/>
    <property type="evidence" value="ECO:0007669"/>
    <property type="project" value="UniProtKB-KW"/>
</dbReference>
<comment type="similarity">
    <text evidence="1">Belongs to the peptidase S66 family.</text>
</comment>
<evidence type="ECO:0000256" key="7">
    <source>
        <dbReference type="SAM" id="SignalP"/>
    </source>
</evidence>
<evidence type="ECO:0000256" key="3">
    <source>
        <dbReference type="ARBA" id="ARBA00022670"/>
    </source>
</evidence>
<feature type="chain" id="PRO_5026153892" evidence="7">
    <location>
        <begin position="26"/>
        <end position="331"/>
    </location>
</feature>
<dbReference type="GO" id="GO:0008236">
    <property type="term" value="F:serine-type peptidase activity"/>
    <property type="evidence" value="ECO:0007669"/>
    <property type="project" value="UniProtKB-KW"/>
</dbReference>
<dbReference type="GO" id="GO:0006508">
    <property type="term" value="P:proteolysis"/>
    <property type="evidence" value="ECO:0007669"/>
    <property type="project" value="UniProtKB-KW"/>
</dbReference>
<evidence type="ECO:0000259" key="9">
    <source>
        <dbReference type="Pfam" id="PF17676"/>
    </source>
</evidence>
<dbReference type="PIRSF" id="PIRSF028757">
    <property type="entry name" value="LD-carboxypeptidase"/>
    <property type="match status" value="1"/>
</dbReference>
<organism evidence="10 11">
    <name type="scientific">Qipengyuania aquimaris</name>
    <dbReference type="NCBI Taxonomy" id="255984"/>
    <lineage>
        <taxon>Bacteria</taxon>
        <taxon>Pseudomonadati</taxon>
        <taxon>Pseudomonadota</taxon>
        <taxon>Alphaproteobacteria</taxon>
        <taxon>Sphingomonadales</taxon>
        <taxon>Erythrobacteraceae</taxon>
        <taxon>Qipengyuania</taxon>
    </lineage>
</organism>
<sequence length="331" mass="34794">MITRRSAMGGFAAACAALTASRLVAAPKRVRPPRLQAGGKVALVAPASAVSAAEIDRARHWVSSMGLVPQFGANSEAKFGYLAGTDAQRAADLNAAFADGDIRGIFAIRGGYGAARILPLLDWPTIRANPKLFVGYSDNTALHLAIAREAGFATLHAPNAASPWSEAASWESLWRLAFTGEMPALDLATDRVLKPGKGEGRLLGGNLTILSTLMGTGRLPEMEGAVLFLEDVNEEPYRIDRMLQQLKLAGVLDSAAGVIFGRCRACSVDDPDGESFTLDDVLDQHLGTLDCPVVTGANIGHIRGQLCLPHGARVAFDADGGTLTPLEPVTA</sequence>
<dbReference type="InterPro" id="IPR040449">
    <property type="entry name" value="Peptidase_S66_N"/>
</dbReference>
<dbReference type="InterPro" id="IPR027461">
    <property type="entry name" value="Carboxypeptidase_A_C_sf"/>
</dbReference>
<dbReference type="OrthoDB" id="9807329at2"/>
<comment type="caution">
    <text evidence="10">The sequence shown here is derived from an EMBL/GenBank/DDBJ whole genome shotgun (WGS) entry which is preliminary data.</text>
</comment>
<dbReference type="Gene3D" id="3.40.50.10740">
    <property type="entry name" value="Class I glutamine amidotransferase-like"/>
    <property type="match status" value="1"/>
</dbReference>
<dbReference type="InterPro" id="IPR003507">
    <property type="entry name" value="S66_fam"/>
</dbReference>
<dbReference type="SUPFAM" id="SSF52317">
    <property type="entry name" value="Class I glutamine amidotransferase-like"/>
    <property type="match status" value="1"/>
</dbReference>
<keyword evidence="11" id="KW-1185">Reference proteome</keyword>
<dbReference type="PANTHER" id="PTHR30237:SF2">
    <property type="entry name" value="MUREIN TETRAPEPTIDE CARBOXYPEPTIDASE"/>
    <property type="match status" value="1"/>
</dbReference>
<dbReference type="SUPFAM" id="SSF141986">
    <property type="entry name" value="LD-carboxypeptidase A C-terminal domain-like"/>
    <property type="match status" value="1"/>
</dbReference>
<feature type="domain" description="LD-carboxypeptidase C-terminal" evidence="9">
    <location>
        <begin position="199"/>
        <end position="314"/>
    </location>
</feature>
<dbReference type="Pfam" id="PF17676">
    <property type="entry name" value="Peptidase_S66C"/>
    <property type="match status" value="1"/>
</dbReference>
<dbReference type="EMBL" id="WTYI01000001">
    <property type="protein sequence ID" value="MXO96542.1"/>
    <property type="molecule type" value="Genomic_DNA"/>
</dbReference>
<feature type="active site" description="Charge relay system" evidence="6">
    <location>
        <position position="301"/>
    </location>
</feature>
<evidence type="ECO:0000259" key="8">
    <source>
        <dbReference type="Pfam" id="PF02016"/>
    </source>
</evidence>
<feature type="active site" description="Nucleophile" evidence="6">
    <location>
        <position position="137"/>
    </location>
</feature>
<dbReference type="InterPro" id="IPR029062">
    <property type="entry name" value="Class_I_gatase-like"/>
</dbReference>
<dbReference type="Gene3D" id="3.50.30.60">
    <property type="entry name" value="LD-carboxypeptidase A C-terminal domain-like"/>
    <property type="match status" value="1"/>
</dbReference>
<keyword evidence="2 10" id="KW-0121">Carboxypeptidase</keyword>
<dbReference type="Proteomes" id="UP000432727">
    <property type="component" value="Unassembled WGS sequence"/>
</dbReference>
<dbReference type="InterPro" id="IPR027478">
    <property type="entry name" value="LdcA_N"/>
</dbReference>
<reference evidence="10 11" key="1">
    <citation type="submission" date="2019-12" db="EMBL/GenBank/DDBJ databases">
        <title>Genomic-based taxomic classification of the family Erythrobacteraceae.</title>
        <authorList>
            <person name="Xu L."/>
        </authorList>
    </citation>
    <scope>NUCLEOTIDE SEQUENCE [LARGE SCALE GENOMIC DNA]</scope>
    <source>
        <strain evidence="10 11">JCM 12189</strain>
    </source>
</reference>
<evidence type="ECO:0000313" key="10">
    <source>
        <dbReference type="EMBL" id="MXO96542.1"/>
    </source>
</evidence>
<keyword evidence="5" id="KW-0720">Serine protease</keyword>
<evidence type="ECO:0000256" key="1">
    <source>
        <dbReference type="ARBA" id="ARBA00010233"/>
    </source>
</evidence>
<evidence type="ECO:0000256" key="6">
    <source>
        <dbReference type="PIRSR" id="PIRSR028757-1"/>
    </source>
</evidence>
<name>A0A6I4TKK9_9SPHN</name>